<evidence type="ECO:0000313" key="15">
    <source>
        <dbReference type="EMBL" id="MBZ5739382.1"/>
    </source>
</evidence>
<dbReference type="RefSeq" id="WP_224123751.1">
    <property type="nucleotide sequence ID" value="NZ_JAIQZJ010000008.1"/>
</dbReference>
<dbReference type="Pfam" id="PF00474">
    <property type="entry name" value="SSF"/>
    <property type="match status" value="1"/>
</dbReference>
<evidence type="ECO:0000256" key="10">
    <source>
        <dbReference type="ARBA" id="ARBA00023136"/>
    </source>
</evidence>
<comment type="similarity">
    <text evidence="2 13">Belongs to the sodium:solute symporter (SSF) (TC 2.A.21) family.</text>
</comment>
<name>A0ABS7UF42_9ACTN</name>
<dbReference type="PANTHER" id="PTHR48086:SF3">
    <property type="entry name" value="SODIUM_PROLINE SYMPORTER"/>
    <property type="match status" value="1"/>
</dbReference>
<feature type="transmembrane region" description="Helical" evidence="14">
    <location>
        <begin position="223"/>
        <end position="246"/>
    </location>
</feature>
<feature type="transmembrane region" description="Helical" evidence="14">
    <location>
        <begin position="67"/>
        <end position="91"/>
    </location>
</feature>
<evidence type="ECO:0000256" key="12">
    <source>
        <dbReference type="ARBA" id="ARBA00033708"/>
    </source>
</evidence>
<keyword evidence="5 14" id="KW-0812">Transmembrane</keyword>
<evidence type="ECO:0000256" key="5">
    <source>
        <dbReference type="ARBA" id="ARBA00022692"/>
    </source>
</evidence>
<keyword evidence="4" id="KW-1003">Cell membrane</keyword>
<dbReference type="InterPro" id="IPR001734">
    <property type="entry name" value="Na/solute_symporter"/>
</dbReference>
<keyword evidence="6" id="KW-0769">Symport</keyword>
<dbReference type="CDD" id="cd11474">
    <property type="entry name" value="SLC5sbd_CHT"/>
    <property type="match status" value="1"/>
</dbReference>
<evidence type="ECO:0000256" key="14">
    <source>
        <dbReference type="SAM" id="Phobius"/>
    </source>
</evidence>
<keyword evidence="10 14" id="KW-0472">Membrane</keyword>
<feature type="transmembrane region" description="Helical" evidence="14">
    <location>
        <begin position="147"/>
        <end position="166"/>
    </location>
</feature>
<sequence length="499" mass="51788">MIITGVALTVLVVLVVGIAVARKIDGDSANYLVAGRQLGVPLVAVALTTSAVDSNATVGNTDLSAAYGFWAGASLAIGLAICLLLAGLFLARPMNRMGLFTLGDFFARRYNRPVEVVASVLMIFAFTILLAGNLVAMGFLVEYFTGMSYDVGVVLAVCLVLAYTIGGGLFSDAYTAVIQAIITGVATIVLFCWVAGKYGIAIPDGLGPFDLGQLTDSSQGAPINWATLVSLGIGDLVAIDFMQRIFAARTPEIARRACFVGAGATAIVGVLWSLIALTSVAKLGLASDPAPIIYQLLDEHAPTMLAVLSLSGIVAASFSTASGAILATSAVAVRNIAGVRRDVEPGHHDPLLRWTRVAMIPVVVVGIVFAIRVSQTGILLTLAFDLMLACLAAPFLIGLFWKRATSTAALVGAGVGLVVRLVLLALTPTLYGVPNDLFHVDNDLVGAGFDGWATLVSAAAGTAAFVLTALVTRPHADEEPELRLADRTLPEEPELAPAG</sequence>
<proteinExistence type="inferred from homology"/>
<keyword evidence="8" id="KW-0915">Sodium</keyword>
<evidence type="ECO:0000256" key="2">
    <source>
        <dbReference type="ARBA" id="ARBA00006434"/>
    </source>
</evidence>
<dbReference type="Proteomes" id="UP000780875">
    <property type="component" value="Unassembled WGS sequence"/>
</dbReference>
<dbReference type="PROSITE" id="PS50283">
    <property type="entry name" value="NA_SOLUT_SYMP_3"/>
    <property type="match status" value="1"/>
</dbReference>
<comment type="caution">
    <text evidence="15">The sequence shown here is derived from an EMBL/GenBank/DDBJ whole genome shotgun (WGS) entry which is preliminary data.</text>
</comment>
<organism evidence="15 16">
    <name type="scientific">Nocardioides mangrovi</name>
    <dbReference type="NCBI Taxonomy" id="2874580"/>
    <lineage>
        <taxon>Bacteria</taxon>
        <taxon>Bacillati</taxon>
        <taxon>Actinomycetota</taxon>
        <taxon>Actinomycetes</taxon>
        <taxon>Propionibacteriales</taxon>
        <taxon>Nocardioidaceae</taxon>
        <taxon>Nocardioides</taxon>
    </lineage>
</organism>
<evidence type="ECO:0000256" key="3">
    <source>
        <dbReference type="ARBA" id="ARBA00022448"/>
    </source>
</evidence>
<dbReference type="EMBL" id="JAIQZJ010000008">
    <property type="protein sequence ID" value="MBZ5739382.1"/>
    <property type="molecule type" value="Genomic_DNA"/>
</dbReference>
<evidence type="ECO:0000256" key="8">
    <source>
        <dbReference type="ARBA" id="ARBA00023053"/>
    </source>
</evidence>
<keyword evidence="16" id="KW-1185">Reference proteome</keyword>
<accession>A0ABS7UF42</accession>
<keyword evidence="3" id="KW-0813">Transport</keyword>
<evidence type="ECO:0000256" key="6">
    <source>
        <dbReference type="ARBA" id="ARBA00022847"/>
    </source>
</evidence>
<evidence type="ECO:0000313" key="16">
    <source>
        <dbReference type="Proteomes" id="UP000780875"/>
    </source>
</evidence>
<feature type="transmembrane region" description="Helical" evidence="14">
    <location>
        <begin position="258"/>
        <end position="285"/>
    </location>
</feature>
<evidence type="ECO:0000256" key="9">
    <source>
        <dbReference type="ARBA" id="ARBA00023065"/>
    </source>
</evidence>
<comment type="catalytic activity">
    <reaction evidence="12">
        <text>L-proline(in) + Na(+)(in) = L-proline(out) + Na(+)(out)</text>
        <dbReference type="Rhea" id="RHEA:28967"/>
        <dbReference type="ChEBI" id="CHEBI:29101"/>
        <dbReference type="ChEBI" id="CHEBI:60039"/>
    </reaction>
</comment>
<dbReference type="PANTHER" id="PTHR48086">
    <property type="entry name" value="SODIUM/PROLINE SYMPORTER-RELATED"/>
    <property type="match status" value="1"/>
</dbReference>
<evidence type="ECO:0000256" key="1">
    <source>
        <dbReference type="ARBA" id="ARBA00004651"/>
    </source>
</evidence>
<protein>
    <submittedName>
        <fullName evidence="15">Sodium:solute symporter family protein</fullName>
    </submittedName>
</protein>
<gene>
    <name evidence="15" type="ORF">K8U61_14500</name>
</gene>
<dbReference type="InterPro" id="IPR050277">
    <property type="entry name" value="Sodium:Solute_Symporter"/>
</dbReference>
<feature type="transmembrane region" description="Helical" evidence="14">
    <location>
        <begin position="305"/>
        <end position="333"/>
    </location>
</feature>
<reference evidence="15 16" key="1">
    <citation type="submission" date="2021-09" db="EMBL/GenBank/DDBJ databases">
        <title>Whole genome sequence of Nocardioides sp. GBK3QG-3.</title>
        <authorList>
            <person name="Tuo L."/>
        </authorList>
    </citation>
    <scope>NUCLEOTIDE SEQUENCE [LARGE SCALE GENOMIC DNA]</scope>
    <source>
        <strain evidence="15 16">GBK3QG-3</strain>
    </source>
</reference>
<feature type="transmembrane region" description="Helical" evidence="14">
    <location>
        <begin position="408"/>
        <end position="431"/>
    </location>
</feature>
<feature type="transmembrane region" description="Helical" evidence="14">
    <location>
        <begin position="173"/>
        <end position="196"/>
    </location>
</feature>
<evidence type="ECO:0000256" key="7">
    <source>
        <dbReference type="ARBA" id="ARBA00022989"/>
    </source>
</evidence>
<keyword evidence="11" id="KW-0739">Sodium transport</keyword>
<feature type="transmembrane region" description="Helical" evidence="14">
    <location>
        <begin position="354"/>
        <end position="371"/>
    </location>
</feature>
<evidence type="ECO:0000256" key="13">
    <source>
        <dbReference type="RuleBase" id="RU362091"/>
    </source>
</evidence>
<evidence type="ECO:0000256" key="11">
    <source>
        <dbReference type="ARBA" id="ARBA00023201"/>
    </source>
</evidence>
<dbReference type="InterPro" id="IPR038377">
    <property type="entry name" value="Na/Glc_symporter_sf"/>
</dbReference>
<feature type="transmembrane region" description="Helical" evidence="14">
    <location>
        <begin position="116"/>
        <end position="141"/>
    </location>
</feature>
<keyword evidence="7 14" id="KW-1133">Transmembrane helix</keyword>
<feature type="transmembrane region" description="Helical" evidence="14">
    <location>
        <begin position="377"/>
        <end position="401"/>
    </location>
</feature>
<keyword evidence="9" id="KW-0406">Ion transport</keyword>
<evidence type="ECO:0000256" key="4">
    <source>
        <dbReference type="ARBA" id="ARBA00022475"/>
    </source>
</evidence>
<feature type="transmembrane region" description="Helical" evidence="14">
    <location>
        <begin position="451"/>
        <end position="471"/>
    </location>
</feature>
<dbReference type="Gene3D" id="1.20.1730.10">
    <property type="entry name" value="Sodium/glucose cotransporter"/>
    <property type="match status" value="1"/>
</dbReference>
<comment type="subcellular location">
    <subcellularLocation>
        <location evidence="1">Cell membrane</location>
        <topology evidence="1">Multi-pass membrane protein</topology>
    </subcellularLocation>
</comment>